<evidence type="ECO:0000256" key="1">
    <source>
        <dbReference type="SAM" id="Phobius"/>
    </source>
</evidence>
<keyword evidence="1" id="KW-1133">Transmembrane helix</keyword>
<dbReference type="PhylomeDB" id="A0A0G4FNJ3"/>
<name>A0A0G4FNJ3_9ALVE</name>
<keyword evidence="1" id="KW-0472">Membrane</keyword>
<dbReference type="VEuPathDB" id="CryptoDB:Cvel_3558"/>
<keyword evidence="1" id="KW-0812">Transmembrane</keyword>
<feature type="chain" id="PRO_5005188846" evidence="2">
    <location>
        <begin position="19"/>
        <end position="416"/>
    </location>
</feature>
<feature type="signal peptide" evidence="2">
    <location>
        <begin position="1"/>
        <end position="18"/>
    </location>
</feature>
<organism evidence="3">
    <name type="scientific">Chromera velia CCMP2878</name>
    <dbReference type="NCBI Taxonomy" id="1169474"/>
    <lineage>
        <taxon>Eukaryota</taxon>
        <taxon>Sar</taxon>
        <taxon>Alveolata</taxon>
        <taxon>Colpodellida</taxon>
        <taxon>Chromeraceae</taxon>
        <taxon>Chromera</taxon>
    </lineage>
</organism>
<reference evidence="3" key="1">
    <citation type="submission" date="2014-11" db="EMBL/GenBank/DDBJ databases">
        <authorList>
            <person name="Otto D Thomas"/>
            <person name="Naeem Raeece"/>
        </authorList>
    </citation>
    <scope>NUCLEOTIDE SEQUENCE</scope>
</reference>
<feature type="transmembrane region" description="Helical" evidence="1">
    <location>
        <begin position="382"/>
        <end position="402"/>
    </location>
</feature>
<accession>A0A0G4FNJ3</accession>
<gene>
    <name evidence="3" type="ORF">Cvel_3558</name>
</gene>
<evidence type="ECO:0000313" key="3">
    <source>
        <dbReference type="EMBL" id="CEM15797.1"/>
    </source>
</evidence>
<keyword evidence="2" id="KW-0732">Signal</keyword>
<evidence type="ECO:0000256" key="2">
    <source>
        <dbReference type="SAM" id="SignalP"/>
    </source>
</evidence>
<protein>
    <submittedName>
        <fullName evidence="3">Uncharacterized protein</fullName>
    </submittedName>
</protein>
<sequence>MGRPSTSVLLFLSTGVGALLSTGVAVSIPTLKSSSSSFVSLSQREDSSCRDLYISSPSKDEFAFCAKNPQCCVTVDGVELLGPAVLNHHELRTTVPIKKAALELYTRTLIESKEKGFPMTRPFTRMRIEILAYNIFSACEGKTINDLEECAGTSIPGGLDDLLIERCEEKGVENPASLPLKYFTVACTFGIGDLGTLENAEEVATKITSIFGDFAEECKAKQMSWMECAVVIYKKLLDHIVEYANTHGKAAEVAKLPVDKILSGLVTLQKKVPQNDVEKTAVADEALQEMIEASDGGTSSSFLLRGSSVAPTAGSFLQMQEKGGTLGIISSPIQYAKNLVHHYTMPFGKIVSIIFGLFLLPLPIPLVPLAGAFCIAEGVSNIISAAIQFAFAPLLSFLKMPYPGVLDSDDRRDDSE</sequence>
<dbReference type="EMBL" id="CDMZ01000507">
    <property type="protein sequence ID" value="CEM15797.1"/>
    <property type="molecule type" value="Genomic_DNA"/>
</dbReference>
<proteinExistence type="predicted"/>
<dbReference type="AlphaFoldDB" id="A0A0G4FNJ3"/>
<feature type="transmembrane region" description="Helical" evidence="1">
    <location>
        <begin position="350"/>
        <end position="375"/>
    </location>
</feature>